<dbReference type="Proteomes" id="UP000696485">
    <property type="component" value="Unassembled WGS sequence"/>
</dbReference>
<protein>
    <submittedName>
        <fullName evidence="1">Uncharacterized protein</fullName>
    </submittedName>
</protein>
<organism evidence="1 2">
    <name type="scientific">Podila minutissima</name>
    <dbReference type="NCBI Taxonomy" id="64525"/>
    <lineage>
        <taxon>Eukaryota</taxon>
        <taxon>Fungi</taxon>
        <taxon>Fungi incertae sedis</taxon>
        <taxon>Mucoromycota</taxon>
        <taxon>Mortierellomycotina</taxon>
        <taxon>Mortierellomycetes</taxon>
        <taxon>Mortierellales</taxon>
        <taxon>Mortierellaceae</taxon>
        <taxon>Podila</taxon>
    </lineage>
</organism>
<gene>
    <name evidence="1" type="ORF">BG006_004941</name>
</gene>
<comment type="caution">
    <text evidence="1">The sequence shown here is derived from an EMBL/GenBank/DDBJ whole genome shotgun (WGS) entry which is preliminary data.</text>
</comment>
<evidence type="ECO:0000313" key="1">
    <source>
        <dbReference type="EMBL" id="KAF9310002.1"/>
    </source>
</evidence>
<accession>A0A9P5SBD5</accession>
<feature type="non-terminal residue" evidence="1">
    <location>
        <position position="165"/>
    </location>
</feature>
<sequence length="165" mass="18096">MTYMLLHETSIAEISYNAANTWPLLLQWGFDFAKVKFSANKVTVKAGQTSKVKVQFSQPAMGKADQFPFGKDSVSVHIPYASVKGKIAKVPIVDSDPSFPVFQINGGQQPLVKGQQIDFSKDKVYLGIYLGSHTPDLHVTLTESVSGKFVSNLNMAFHPSWGPFG</sequence>
<name>A0A9P5SBD5_9FUNG</name>
<dbReference type="EMBL" id="JAAAUY010002756">
    <property type="protein sequence ID" value="KAF9310002.1"/>
    <property type="molecule type" value="Genomic_DNA"/>
</dbReference>
<reference evidence="1" key="1">
    <citation type="journal article" date="2020" name="Fungal Divers.">
        <title>Resolving the Mortierellaceae phylogeny through synthesis of multi-gene phylogenetics and phylogenomics.</title>
        <authorList>
            <person name="Vandepol N."/>
            <person name="Liber J."/>
            <person name="Desiro A."/>
            <person name="Na H."/>
            <person name="Kennedy M."/>
            <person name="Barry K."/>
            <person name="Grigoriev I.V."/>
            <person name="Miller A.N."/>
            <person name="O'Donnell K."/>
            <person name="Stajich J.E."/>
            <person name="Bonito G."/>
        </authorList>
    </citation>
    <scope>NUCLEOTIDE SEQUENCE</scope>
    <source>
        <strain evidence="1">NVP1</strain>
    </source>
</reference>
<proteinExistence type="predicted"/>
<keyword evidence="2" id="KW-1185">Reference proteome</keyword>
<evidence type="ECO:0000313" key="2">
    <source>
        <dbReference type="Proteomes" id="UP000696485"/>
    </source>
</evidence>
<dbReference type="AlphaFoldDB" id="A0A9P5SBD5"/>